<gene>
    <name evidence="1" type="ORF">VNO77_30796</name>
</gene>
<organism evidence="1 2">
    <name type="scientific">Canavalia gladiata</name>
    <name type="common">Sword bean</name>
    <name type="synonym">Dolichos gladiatus</name>
    <dbReference type="NCBI Taxonomy" id="3824"/>
    <lineage>
        <taxon>Eukaryota</taxon>
        <taxon>Viridiplantae</taxon>
        <taxon>Streptophyta</taxon>
        <taxon>Embryophyta</taxon>
        <taxon>Tracheophyta</taxon>
        <taxon>Spermatophyta</taxon>
        <taxon>Magnoliopsida</taxon>
        <taxon>eudicotyledons</taxon>
        <taxon>Gunneridae</taxon>
        <taxon>Pentapetalae</taxon>
        <taxon>rosids</taxon>
        <taxon>fabids</taxon>
        <taxon>Fabales</taxon>
        <taxon>Fabaceae</taxon>
        <taxon>Papilionoideae</taxon>
        <taxon>50 kb inversion clade</taxon>
        <taxon>NPAAA clade</taxon>
        <taxon>indigoferoid/millettioid clade</taxon>
        <taxon>Phaseoleae</taxon>
        <taxon>Canavalia</taxon>
    </lineage>
</organism>
<sequence>MDTERRITETKKSRIIALLVAGFLHCRLLHRPLISAISNYHGWIHVKVLCFRFQSTYCSNEAIRVKLHLLGCSFAMSSNSYCSYYSKAIESLWLVATSPLKNHLCLTLGGRFWKIPRDFFHSQAQFSQQYFQFTKVSRDTPAEADSNLVEKEICGSQFEPRPDSMDRNLNSIRICSITVTNRSELIKGKAPLQLKRGVVTSKVFAVASILVLATSLNRACRVHVTVG</sequence>
<name>A0AAN9Q1I7_CANGL</name>
<protein>
    <submittedName>
        <fullName evidence="1">Uncharacterized protein</fullName>
    </submittedName>
</protein>
<keyword evidence="2" id="KW-1185">Reference proteome</keyword>
<proteinExistence type="predicted"/>
<accession>A0AAN9Q1I7</accession>
<evidence type="ECO:0000313" key="2">
    <source>
        <dbReference type="Proteomes" id="UP001367508"/>
    </source>
</evidence>
<dbReference type="EMBL" id="JAYMYQ010000007">
    <property type="protein sequence ID" value="KAK7320885.1"/>
    <property type="molecule type" value="Genomic_DNA"/>
</dbReference>
<reference evidence="1 2" key="1">
    <citation type="submission" date="2024-01" db="EMBL/GenBank/DDBJ databases">
        <title>The genomes of 5 underutilized Papilionoideae crops provide insights into root nodulation and disease resistanc.</title>
        <authorList>
            <person name="Jiang F."/>
        </authorList>
    </citation>
    <scope>NUCLEOTIDE SEQUENCE [LARGE SCALE GENOMIC DNA]</scope>
    <source>
        <strain evidence="1">LVBAO_FW01</strain>
        <tissue evidence="1">Leaves</tissue>
    </source>
</reference>
<comment type="caution">
    <text evidence="1">The sequence shown here is derived from an EMBL/GenBank/DDBJ whole genome shotgun (WGS) entry which is preliminary data.</text>
</comment>
<dbReference type="Proteomes" id="UP001367508">
    <property type="component" value="Unassembled WGS sequence"/>
</dbReference>
<dbReference type="AlphaFoldDB" id="A0AAN9Q1I7"/>
<evidence type="ECO:0000313" key="1">
    <source>
        <dbReference type="EMBL" id="KAK7320885.1"/>
    </source>
</evidence>